<keyword evidence="1" id="KW-0472">Membrane</keyword>
<gene>
    <name evidence="2" type="ORF">SAMN05444266_108102</name>
</gene>
<protein>
    <submittedName>
        <fullName evidence="2">Uncharacterized protein</fullName>
    </submittedName>
</protein>
<sequence>MHKYFYNLLLFNNFFLLSPQFIRSHTSMRLPKQTYQFIRRLSAILSMLLFTWVTVSMPDILIKQAEHKKTYTITKDTTDDAYSSLNEERNGLNEERVEEDTPLSEFLVDRKDPVTIILEPIQHVMGEDTFYLNNHSLELITPPPERQLI</sequence>
<feature type="transmembrane region" description="Helical" evidence="1">
    <location>
        <begin position="42"/>
        <end position="62"/>
    </location>
</feature>
<reference evidence="2 3" key="1">
    <citation type="submission" date="2016-11" db="EMBL/GenBank/DDBJ databases">
        <authorList>
            <person name="Jaros S."/>
            <person name="Januszkiewicz K."/>
            <person name="Wedrychowicz H."/>
        </authorList>
    </citation>
    <scope>NUCLEOTIDE SEQUENCE [LARGE SCALE GENOMIC DNA]</scope>
    <source>
        <strain evidence="2 3">DSM 27406</strain>
    </source>
</reference>
<keyword evidence="1" id="KW-1133">Transmembrane helix</keyword>
<organism evidence="2 3">
    <name type="scientific">Chitinophaga jiangningensis</name>
    <dbReference type="NCBI Taxonomy" id="1419482"/>
    <lineage>
        <taxon>Bacteria</taxon>
        <taxon>Pseudomonadati</taxon>
        <taxon>Bacteroidota</taxon>
        <taxon>Chitinophagia</taxon>
        <taxon>Chitinophagales</taxon>
        <taxon>Chitinophagaceae</taxon>
        <taxon>Chitinophaga</taxon>
    </lineage>
</organism>
<feature type="transmembrane region" description="Helical" evidence="1">
    <location>
        <begin position="5"/>
        <end position="22"/>
    </location>
</feature>
<dbReference type="AlphaFoldDB" id="A0A1M7IUE6"/>
<evidence type="ECO:0000313" key="2">
    <source>
        <dbReference type="EMBL" id="SHM44412.1"/>
    </source>
</evidence>
<accession>A0A1M7IUE6</accession>
<keyword evidence="1" id="KW-0812">Transmembrane</keyword>
<dbReference type="Proteomes" id="UP000184420">
    <property type="component" value="Unassembled WGS sequence"/>
</dbReference>
<dbReference type="EMBL" id="FRBL01000008">
    <property type="protein sequence ID" value="SHM44412.1"/>
    <property type="molecule type" value="Genomic_DNA"/>
</dbReference>
<dbReference type="STRING" id="1419482.SAMN05444266_108102"/>
<proteinExistence type="predicted"/>
<evidence type="ECO:0000313" key="3">
    <source>
        <dbReference type="Proteomes" id="UP000184420"/>
    </source>
</evidence>
<name>A0A1M7IUE6_9BACT</name>
<keyword evidence="3" id="KW-1185">Reference proteome</keyword>
<evidence type="ECO:0000256" key="1">
    <source>
        <dbReference type="SAM" id="Phobius"/>
    </source>
</evidence>